<keyword evidence="8" id="KW-0597">Phosphoprotein</keyword>
<evidence type="ECO:0000256" key="3">
    <source>
        <dbReference type="ARBA" id="ARBA00005490"/>
    </source>
</evidence>
<dbReference type="InterPro" id="IPR011009">
    <property type="entry name" value="Kinase-like_dom_sf"/>
</dbReference>
<keyword evidence="9 20" id="KW-0808">Transferase</keyword>
<keyword evidence="5" id="KW-1003">Cell membrane</keyword>
<dbReference type="Gene3D" id="3.30.200.20">
    <property type="entry name" value="Phosphorylase Kinase, domain 1"/>
    <property type="match status" value="1"/>
</dbReference>
<feature type="domain" description="Protein kinase" evidence="24">
    <location>
        <begin position="329"/>
        <end position="583"/>
    </location>
</feature>
<keyword evidence="13" id="KW-0863">Zinc-finger</keyword>
<comment type="catalytic activity">
    <reaction evidence="18 20">
        <text>L-threonyl-[protein] + ATP = O-phospho-L-threonyl-[protein] + ADP + H(+)</text>
        <dbReference type="Rhea" id="RHEA:46608"/>
        <dbReference type="Rhea" id="RHEA-COMP:11060"/>
        <dbReference type="Rhea" id="RHEA-COMP:11605"/>
        <dbReference type="ChEBI" id="CHEBI:15378"/>
        <dbReference type="ChEBI" id="CHEBI:30013"/>
        <dbReference type="ChEBI" id="CHEBI:30616"/>
        <dbReference type="ChEBI" id="CHEBI:61977"/>
        <dbReference type="ChEBI" id="CHEBI:456216"/>
        <dbReference type="EC" id="2.7.11.13"/>
    </reaction>
</comment>
<dbReference type="InterPro" id="IPR014376">
    <property type="entry name" value="Prot_kin_PKC_delta"/>
</dbReference>
<dbReference type="PROSITE" id="PS50081">
    <property type="entry name" value="ZF_DAG_PE_2"/>
    <property type="match status" value="2"/>
</dbReference>
<keyword evidence="28" id="KW-1185">Reference proteome</keyword>
<dbReference type="GO" id="GO:0004697">
    <property type="term" value="F:diacylglycerol-dependent serine/threonine kinase activity"/>
    <property type="evidence" value="ECO:0007669"/>
    <property type="project" value="UniProtKB-EC"/>
</dbReference>
<dbReference type="InterPro" id="IPR008271">
    <property type="entry name" value="Ser/Thr_kinase_AS"/>
</dbReference>
<dbReference type="PROSITE" id="PS00108">
    <property type="entry name" value="PROTEIN_KINASE_ST"/>
    <property type="match status" value="1"/>
</dbReference>
<reference evidence="27" key="2">
    <citation type="submission" date="2025-09" db="UniProtKB">
        <authorList>
            <consortium name="Ensembl"/>
        </authorList>
    </citation>
    <scope>IDENTIFICATION</scope>
</reference>
<dbReference type="PROSITE" id="PS00479">
    <property type="entry name" value="ZF_DAG_PE_1"/>
    <property type="match status" value="1"/>
</dbReference>
<comment type="similarity">
    <text evidence="3 20">Belongs to the protein kinase superfamily. AGC Ser/Thr protein kinase family. PKC subfamily.</text>
</comment>
<dbReference type="GO" id="GO:0005737">
    <property type="term" value="C:cytoplasm"/>
    <property type="evidence" value="ECO:0007669"/>
    <property type="project" value="UniProtKB-SubCell"/>
</dbReference>
<evidence type="ECO:0000256" key="22">
    <source>
        <dbReference type="PIRSR" id="PIRSR000551-51"/>
    </source>
</evidence>
<evidence type="ECO:0000259" key="24">
    <source>
        <dbReference type="PROSITE" id="PS50011"/>
    </source>
</evidence>
<dbReference type="InterPro" id="IPR000961">
    <property type="entry name" value="AGC-kinase_C"/>
</dbReference>
<dbReference type="SUPFAM" id="SSF49562">
    <property type="entry name" value="C2 domain (Calcium/lipid-binding domain, CaLB)"/>
    <property type="match status" value="1"/>
</dbReference>
<evidence type="ECO:0000259" key="26">
    <source>
        <dbReference type="PROSITE" id="PS51285"/>
    </source>
</evidence>
<feature type="domain" description="Phorbol-ester/DAG-type" evidence="25">
    <location>
        <begin position="228"/>
        <end position="278"/>
    </location>
</feature>
<dbReference type="FunFam" id="2.60.40.150:FF:000049">
    <property type="entry name" value="Protein kinase C delta type"/>
    <property type="match status" value="1"/>
</dbReference>
<dbReference type="Gene3D" id="3.30.60.20">
    <property type="match status" value="2"/>
</dbReference>
<feature type="domain" description="AGC-kinase C-terminal" evidence="26">
    <location>
        <begin position="584"/>
        <end position="655"/>
    </location>
</feature>
<evidence type="ECO:0000256" key="10">
    <source>
        <dbReference type="ARBA" id="ARBA00022723"/>
    </source>
</evidence>
<accession>A0A7N9AWV0</accession>
<evidence type="ECO:0000256" key="7">
    <source>
        <dbReference type="ARBA" id="ARBA00022527"/>
    </source>
</evidence>
<evidence type="ECO:0000256" key="8">
    <source>
        <dbReference type="ARBA" id="ARBA00022553"/>
    </source>
</evidence>
<proteinExistence type="inferred from homology"/>
<keyword evidence="11" id="KW-0677">Repeat</keyword>
<dbReference type="SUPFAM" id="SSF56112">
    <property type="entry name" value="Protein kinase-like (PK-like)"/>
    <property type="match status" value="1"/>
</dbReference>
<dbReference type="EC" id="2.7.11.13" evidence="4 20"/>
<dbReference type="AlphaFoldDB" id="A0A7N9AWV0"/>
<feature type="binding site" evidence="22">
    <location>
        <begin position="335"/>
        <end position="343"/>
    </location>
    <ligand>
        <name>ATP</name>
        <dbReference type="ChEBI" id="CHEBI:30616"/>
    </ligand>
</feature>
<dbReference type="InterPro" id="IPR017892">
    <property type="entry name" value="Pkinase_C"/>
</dbReference>
<dbReference type="FunFam" id="3.30.200.20:FF:000360">
    <property type="entry name" value="Protein kinase C"/>
    <property type="match status" value="1"/>
</dbReference>
<evidence type="ECO:0000256" key="17">
    <source>
        <dbReference type="ARBA" id="ARBA00023136"/>
    </source>
</evidence>
<evidence type="ECO:0000256" key="6">
    <source>
        <dbReference type="ARBA" id="ARBA00022490"/>
    </source>
</evidence>
<evidence type="ECO:0000256" key="18">
    <source>
        <dbReference type="ARBA" id="ARBA00047272"/>
    </source>
</evidence>
<dbReference type="PROSITE" id="PS51285">
    <property type="entry name" value="AGC_KINASE_CTER"/>
    <property type="match status" value="1"/>
</dbReference>
<dbReference type="InterPro" id="IPR035892">
    <property type="entry name" value="C2_domain_sf"/>
</dbReference>
<dbReference type="GO" id="GO:0008270">
    <property type="term" value="F:zinc ion binding"/>
    <property type="evidence" value="ECO:0007669"/>
    <property type="project" value="UniProtKB-KW"/>
</dbReference>
<evidence type="ECO:0000256" key="16">
    <source>
        <dbReference type="ARBA" id="ARBA00022840"/>
    </source>
</evidence>
<evidence type="ECO:0000259" key="25">
    <source>
        <dbReference type="PROSITE" id="PS50081"/>
    </source>
</evidence>
<dbReference type="FunFam" id="3.30.60.20:FF:000003">
    <property type="entry name" value="Protein kinase C delta"/>
    <property type="match status" value="1"/>
</dbReference>
<evidence type="ECO:0000256" key="11">
    <source>
        <dbReference type="ARBA" id="ARBA00022737"/>
    </source>
</evidence>
<dbReference type="InterPro" id="IPR020454">
    <property type="entry name" value="DAG/PE-bd"/>
</dbReference>
<dbReference type="GO" id="GO:0007165">
    <property type="term" value="P:signal transduction"/>
    <property type="evidence" value="ECO:0007669"/>
    <property type="project" value="UniProtKB-ARBA"/>
</dbReference>
<evidence type="ECO:0000256" key="1">
    <source>
        <dbReference type="ARBA" id="ARBA00004202"/>
    </source>
</evidence>
<dbReference type="SUPFAM" id="SSF57889">
    <property type="entry name" value="Cysteine-rich domain"/>
    <property type="match status" value="2"/>
</dbReference>
<dbReference type="Gene3D" id="2.60.40.150">
    <property type="entry name" value="C2 domain"/>
    <property type="match status" value="1"/>
</dbReference>
<feature type="active site" description="Proton acceptor" evidence="21">
    <location>
        <position position="453"/>
    </location>
</feature>
<evidence type="ECO:0000313" key="27">
    <source>
        <dbReference type="Ensembl" id="ENSMAMP00000050191.1"/>
    </source>
</evidence>
<keyword evidence="15" id="KW-0862">Zinc</keyword>
<keyword evidence="6" id="KW-0963">Cytoplasm</keyword>
<keyword evidence="16 20" id="KW-0067">ATP-binding</keyword>
<reference evidence="27" key="1">
    <citation type="submission" date="2025-08" db="UniProtKB">
        <authorList>
            <consortium name="Ensembl"/>
        </authorList>
    </citation>
    <scope>IDENTIFICATION</scope>
</reference>
<dbReference type="CDD" id="cd20834">
    <property type="entry name" value="C1_nPKC_theta-like_rpt1"/>
    <property type="match status" value="1"/>
</dbReference>
<feature type="domain" description="Phorbol-ester/DAG-type" evidence="25">
    <location>
        <begin position="156"/>
        <end position="206"/>
    </location>
</feature>
<keyword evidence="17" id="KW-0472">Membrane</keyword>
<dbReference type="PROSITE" id="PS50011">
    <property type="entry name" value="PROTEIN_KINASE_DOM"/>
    <property type="match status" value="1"/>
</dbReference>
<comment type="catalytic activity">
    <reaction evidence="19">
        <text>L-seryl-[protein] + ATP = O-phospho-L-seryl-[protein] + ADP + H(+)</text>
        <dbReference type="Rhea" id="RHEA:17989"/>
        <dbReference type="Rhea" id="RHEA-COMP:9863"/>
        <dbReference type="Rhea" id="RHEA-COMP:11604"/>
        <dbReference type="ChEBI" id="CHEBI:15378"/>
        <dbReference type="ChEBI" id="CHEBI:29999"/>
        <dbReference type="ChEBI" id="CHEBI:30616"/>
        <dbReference type="ChEBI" id="CHEBI:83421"/>
        <dbReference type="ChEBI" id="CHEBI:456216"/>
        <dbReference type="EC" id="2.7.11.13"/>
    </reaction>
</comment>
<dbReference type="Pfam" id="PF00069">
    <property type="entry name" value="Pkinase"/>
    <property type="match status" value="1"/>
</dbReference>
<dbReference type="GeneTree" id="ENSGT00940000155327"/>
<dbReference type="InterPro" id="IPR002219">
    <property type="entry name" value="PKC_DAG/PE"/>
</dbReference>
<dbReference type="Pfam" id="PF00130">
    <property type="entry name" value="C1_1"/>
    <property type="match status" value="2"/>
</dbReference>
<dbReference type="Proteomes" id="UP000261640">
    <property type="component" value="Unplaced"/>
</dbReference>
<name>A0A7N9AWV0_9TELE</name>
<dbReference type="InterPro" id="IPR017441">
    <property type="entry name" value="Protein_kinase_ATP_BS"/>
</dbReference>
<keyword evidence="10" id="KW-0479">Metal-binding</keyword>
<evidence type="ECO:0000256" key="4">
    <source>
        <dbReference type="ARBA" id="ARBA00012429"/>
    </source>
</evidence>
<dbReference type="SMART" id="SM00220">
    <property type="entry name" value="S_TKc"/>
    <property type="match status" value="1"/>
</dbReference>
<organism evidence="27 28">
    <name type="scientific">Mastacembelus armatus</name>
    <name type="common">zig-zag eel</name>
    <dbReference type="NCBI Taxonomy" id="205130"/>
    <lineage>
        <taxon>Eukaryota</taxon>
        <taxon>Metazoa</taxon>
        <taxon>Chordata</taxon>
        <taxon>Craniata</taxon>
        <taxon>Vertebrata</taxon>
        <taxon>Euteleostomi</taxon>
        <taxon>Actinopterygii</taxon>
        <taxon>Neopterygii</taxon>
        <taxon>Teleostei</taxon>
        <taxon>Neoteleostei</taxon>
        <taxon>Acanthomorphata</taxon>
        <taxon>Anabantaria</taxon>
        <taxon>Synbranchiformes</taxon>
        <taxon>Mastacembelidae</taxon>
        <taxon>Mastacembelus</taxon>
    </lineage>
</organism>
<evidence type="ECO:0000256" key="2">
    <source>
        <dbReference type="ARBA" id="ARBA00004496"/>
    </source>
</evidence>
<evidence type="ECO:0000256" key="23">
    <source>
        <dbReference type="PROSITE-ProRule" id="PRU10141"/>
    </source>
</evidence>
<protein>
    <recommendedName>
        <fullName evidence="4 20">Protein kinase C</fullName>
        <ecNumber evidence="4 20">2.7.11.13</ecNumber>
    </recommendedName>
</protein>
<dbReference type="PIRSF" id="PIRSF000551">
    <property type="entry name" value="PKC_delta"/>
    <property type="match status" value="1"/>
</dbReference>
<evidence type="ECO:0000256" key="12">
    <source>
        <dbReference type="ARBA" id="ARBA00022741"/>
    </source>
</evidence>
<dbReference type="SMART" id="SM00109">
    <property type="entry name" value="C1"/>
    <property type="match status" value="2"/>
</dbReference>
<dbReference type="Pfam" id="PF00433">
    <property type="entry name" value="Pkinase_C"/>
    <property type="match status" value="1"/>
</dbReference>
<dbReference type="GO" id="GO:0005524">
    <property type="term" value="F:ATP binding"/>
    <property type="evidence" value="ECO:0007669"/>
    <property type="project" value="UniProtKB-UniRule"/>
</dbReference>
<dbReference type="Pfam" id="PF21494">
    <property type="entry name" value="PKC_C2"/>
    <property type="match status" value="1"/>
</dbReference>
<dbReference type="SMART" id="SM00133">
    <property type="entry name" value="S_TK_X"/>
    <property type="match status" value="1"/>
</dbReference>
<evidence type="ECO:0000256" key="9">
    <source>
        <dbReference type="ARBA" id="ARBA00022679"/>
    </source>
</evidence>
<dbReference type="InterPro" id="IPR000719">
    <property type="entry name" value="Prot_kinase_dom"/>
</dbReference>
<evidence type="ECO:0000256" key="15">
    <source>
        <dbReference type="ARBA" id="ARBA00022833"/>
    </source>
</evidence>
<dbReference type="PRINTS" id="PR00008">
    <property type="entry name" value="DAGPEDOMAIN"/>
</dbReference>
<keyword evidence="7 20" id="KW-0723">Serine/threonine-protein kinase</keyword>
<evidence type="ECO:0000256" key="13">
    <source>
        <dbReference type="ARBA" id="ARBA00022771"/>
    </source>
</evidence>
<keyword evidence="14 20" id="KW-0418">Kinase</keyword>
<evidence type="ECO:0000256" key="21">
    <source>
        <dbReference type="PIRSR" id="PIRSR000551-50"/>
    </source>
</evidence>
<sequence>MAPFLRITFNSYDLGILPPLSDPPFCAIKMKEALTTERGKTLVQRKPTMYPAWKASFDAHIYEGRVLEVLLMKTAEEPLAEVSVGVSVLAERCKKANGHAEFWVDLHPSGKVMMAVQYLMEGVDRGKRESNTNEEAPTLNRRRGAIKQAKIHFIKNHEFIATFFRQPTFCSVCRDFVWGLNKQGYKCRQCNAAIHKKCIDKIIGRCTGTAANSRDTVFQKERFKIDMPHRFKTNNYMSPTFCDHCGSLLWGLVKQGLKCEDCAMNVHHKCQDKVANLCGINQKLLAEALTQVSQVSLSESDQVFELWEGSSQRPQSRITHLTKINVDNFIFHKVLGKGSFGKVLLAELKGCGEYFAVKALKKDVVLMDDDVECTMVEKRVLALAWENPFLTHLYSTFQTKEHLFFVMEYLNGGDLMFHIQDKGRFELYRAMFYSAEIVCGLQFLHSKGIIYRDLKLDNVMLDHEGHIKIADFGMCKENVFGENRATTFCGTPDYIAPEILLGQKYSFSVDWWSFGVLLYEMLVGQSPFHGDDEDELFESIRMDTPHYPRWINKEAKDLLERLFERDPSRRLGVVGNIRLHPFFKTITWQALENREVEPPFKPKVKAPNDCSNFDREFLSEKPRLSYSDKNFIDSMDQSAFAGFSFINPKMEHLLEN</sequence>
<dbReference type="Ensembl" id="ENSMAMT00000043230.1">
    <property type="protein sequence ID" value="ENSMAMP00000050191.1"/>
    <property type="gene ID" value="ENSMAMG00000023968.2"/>
</dbReference>
<dbReference type="PANTHER" id="PTHR24351">
    <property type="entry name" value="RIBOSOMAL PROTEIN S6 KINASE"/>
    <property type="match status" value="1"/>
</dbReference>
<comment type="subcellular location">
    <subcellularLocation>
        <location evidence="1">Cell membrane</location>
        <topology evidence="1">Peripheral membrane protein</topology>
    </subcellularLocation>
    <subcellularLocation>
        <location evidence="2">Cytoplasm</location>
    </subcellularLocation>
</comment>
<evidence type="ECO:0000256" key="14">
    <source>
        <dbReference type="ARBA" id="ARBA00022777"/>
    </source>
</evidence>
<dbReference type="PROSITE" id="PS00107">
    <property type="entry name" value="PROTEIN_KINASE_ATP"/>
    <property type="match status" value="1"/>
</dbReference>
<dbReference type="FunFam" id="1.10.510.10:FF:000150">
    <property type="entry name" value="Protein kinase C, theta"/>
    <property type="match status" value="1"/>
</dbReference>
<dbReference type="GO" id="GO:0005886">
    <property type="term" value="C:plasma membrane"/>
    <property type="evidence" value="ECO:0007669"/>
    <property type="project" value="UniProtKB-SubCell"/>
</dbReference>
<dbReference type="Gene3D" id="1.10.510.10">
    <property type="entry name" value="Transferase(Phosphotransferase) domain 1"/>
    <property type="match status" value="1"/>
</dbReference>
<evidence type="ECO:0000256" key="5">
    <source>
        <dbReference type="ARBA" id="ARBA00022475"/>
    </source>
</evidence>
<dbReference type="FunFam" id="3.30.60.20:FF:000008">
    <property type="entry name" value="Protein kinase C theta"/>
    <property type="match status" value="1"/>
</dbReference>
<evidence type="ECO:0000256" key="19">
    <source>
        <dbReference type="ARBA" id="ARBA00047470"/>
    </source>
</evidence>
<evidence type="ECO:0000313" key="28">
    <source>
        <dbReference type="Proteomes" id="UP000261640"/>
    </source>
</evidence>
<dbReference type="InterPro" id="IPR046349">
    <property type="entry name" value="C1-like_sf"/>
</dbReference>
<feature type="binding site" evidence="22 23">
    <location>
        <position position="358"/>
    </location>
    <ligand>
        <name>ATP</name>
        <dbReference type="ChEBI" id="CHEBI:30616"/>
    </ligand>
</feature>
<dbReference type="CDD" id="cd20837">
    <property type="entry name" value="C1_nPKC_theta-like_rpt2"/>
    <property type="match status" value="1"/>
</dbReference>
<keyword evidence="12 20" id="KW-0547">Nucleotide-binding</keyword>
<evidence type="ECO:0000256" key="20">
    <source>
        <dbReference type="PIRNR" id="PIRNR000551"/>
    </source>
</evidence>